<evidence type="ECO:0000313" key="3">
    <source>
        <dbReference type="Proteomes" id="UP001597118"/>
    </source>
</evidence>
<dbReference type="InterPro" id="IPR024361">
    <property type="entry name" value="BACON"/>
</dbReference>
<organism evidence="2 3">
    <name type="scientific">Pseudopedobacter beijingensis</name>
    <dbReference type="NCBI Taxonomy" id="1207056"/>
    <lineage>
        <taxon>Bacteria</taxon>
        <taxon>Pseudomonadati</taxon>
        <taxon>Bacteroidota</taxon>
        <taxon>Sphingobacteriia</taxon>
        <taxon>Sphingobacteriales</taxon>
        <taxon>Sphingobacteriaceae</taxon>
        <taxon>Pseudopedobacter</taxon>
    </lineage>
</organism>
<evidence type="ECO:0000259" key="1">
    <source>
        <dbReference type="Pfam" id="PF13004"/>
    </source>
</evidence>
<dbReference type="Pfam" id="PF13004">
    <property type="entry name" value="BACON"/>
    <property type="match status" value="2"/>
</dbReference>
<reference evidence="3" key="1">
    <citation type="journal article" date="2019" name="Int. J. Syst. Evol. Microbiol.">
        <title>The Global Catalogue of Microorganisms (GCM) 10K type strain sequencing project: providing services to taxonomists for standard genome sequencing and annotation.</title>
        <authorList>
            <consortium name="The Broad Institute Genomics Platform"/>
            <consortium name="The Broad Institute Genome Sequencing Center for Infectious Disease"/>
            <person name="Wu L."/>
            <person name="Ma J."/>
        </authorList>
    </citation>
    <scope>NUCLEOTIDE SEQUENCE [LARGE SCALE GENOMIC DNA]</scope>
    <source>
        <strain evidence="3">CCUG 53762</strain>
    </source>
</reference>
<gene>
    <name evidence="2" type="ORF">ACFSAH_02645</name>
</gene>
<feature type="domain" description="BACON" evidence="1">
    <location>
        <begin position="152"/>
        <end position="208"/>
    </location>
</feature>
<keyword evidence="3" id="KW-1185">Reference proteome</keyword>
<dbReference type="Proteomes" id="UP001597118">
    <property type="component" value="Unassembled WGS sequence"/>
</dbReference>
<evidence type="ECO:0000313" key="2">
    <source>
        <dbReference type="EMBL" id="MFD1628756.1"/>
    </source>
</evidence>
<sequence length="406" mass="44093">MKKNTGKIASLMMFLILLQACDKKEELVNKPTLYVKTSGFSEVSTYGNTLEVEFLSNMDWSVSSNADWISFPDGTTGSQSGTFKALVSRNESGEERSATITMIAGDITKTILVEQQYRDTATPQLTITTQGPINVDYQNNSKSIAFICNMQWTASSDADWITFDGANSGLEDGTVKISIANNEGTSSRTGTVSITAGTLTRTIQVVQKTEADGGINLLDTPEEDYSFELITTNQSWPPRGEWGGSATSGIGRFGGSGTAVRVVAGVSPVIRTGKSYLFVRMRANETTTSVDWFWRKLSGLTSGKSYTFSFWYKTPANNASFVQTGNIRLGAVQNVADVASLTNPLNGEITFGHTEASGGTPSSVDEFKQVSYTFTVPAGKTEVYISWVRNGNQQPYIDDMSLVMNR</sequence>
<dbReference type="RefSeq" id="WP_379661142.1">
    <property type="nucleotide sequence ID" value="NZ_JBHUDG010000003.1"/>
</dbReference>
<protein>
    <submittedName>
        <fullName evidence="2">BACON domain-containing protein</fullName>
    </submittedName>
</protein>
<dbReference type="PROSITE" id="PS51257">
    <property type="entry name" value="PROKAR_LIPOPROTEIN"/>
    <property type="match status" value="1"/>
</dbReference>
<comment type="caution">
    <text evidence="2">The sequence shown here is derived from an EMBL/GenBank/DDBJ whole genome shotgun (WGS) entry which is preliminary data.</text>
</comment>
<name>A0ABW4I7N5_9SPHI</name>
<dbReference type="EMBL" id="JBHUDG010000003">
    <property type="protein sequence ID" value="MFD1628756.1"/>
    <property type="molecule type" value="Genomic_DNA"/>
</dbReference>
<dbReference type="CDD" id="cd14948">
    <property type="entry name" value="BACON"/>
    <property type="match status" value="2"/>
</dbReference>
<dbReference type="InterPro" id="IPR013783">
    <property type="entry name" value="Ig-like_fold"/>
</dbReference>
<feature type="domain" description="BACON" evidence="1">
    <location>
        <begin position="60"/>
        <end position="115"/>
    </location>
</feature>
<dbReference type="Gene3D" id="2.60.120.260">
    <property type="entry name" value="Galactose-binding domain-like"/>
    <property type="match status" value="1"/>
</dbReference>
<accession>A0ABW4I7N5</accession>
<proteinExistence type="predicted"/>
<dbReference type="Gene3D" id="2.60.40.10">
    <property type="entry name" value="Immunoglobulins"/>
    <property type="match status" value="2"/>
</dbReference>